<keyword evidence="3" id="KW-1185">Reference proteome</keyword>
<name>A0ABY4E7L7_VITST</name>
<organism evidence="2 3">
    <name type="scientific">Vitreoscilla stercoraria</name>
    <dbReference type="NCBI Taxonomy" id="61"/>
    <lineage>
        <taxon>Bacteria</taxon>
        <taxon>Pseudomonadati</taxon>
        <taxon>Pseudomonadota</taxon>
        <taxon>Betaproteobacteria</taxon>
        <taxon>Neisseriales</taxon>
        <taxon>Neisseriaceae</taxon>
        <taxon>Vitreoscilla</taxon>
    </lineage>
</organism>
<keyword evidence="1" id="KW-0812">Transmembrane</keyword>
<keyword evidence="1" id="KW-1133">Transmembrane helix</keyword>
<feature type="transmembrane region" description="Helical" evidence="1">
    <location>
        <begin position="164"/>
        <end position="186"/>
    </location>
</feature>
<protein>
    <submittedName>
        <fullName evidence="2">Uncharacterized protein</fullName>
    </submittedName>
</protein>
<sequence length="271" mass="32279">MPFAAKHNPLQIWLHQRYAQHSDFRYLKIQCQDEQGLFWHKRHLYQQKPNQVFQAKFVKRIDYNDIDNIHIARIDGNLAPPWLLYPQPWRDGLLLACVGILLVMLMVWLLRFMPASTMPWLYPVLLSMVFFRTHEQLLQTLLTYHQASLPQHASLLHPPRWLKWLLRLALFTLLFMGMGIPITMWLQTLERATLMTTMGYGMAYLIAISVADIWLNHRLRQRHPTQAAHYFVLQLHLFDDHRVDFAYAQDEAVLQQLRQHLHQQHPRLQAA</sequence>
<evidence type="ECO:0000313" key="2">
    <source>
        <dbReference type="EMBL" id="UOO91762.1"/>
    </source>
</evidence>
<dbReference type="EMBL" id="CP091512">
    <property type="protein sequence ID" value="UOO91762.1"/>
    <property type="molecule type" value="Genomic_DNA"/>
</dbReference>
<keyword evidence="1" id="KW-0472">Membrane</keyword>
<evidence type="ECO:0000256" key="1">
    <source>
        <dbReference type="SAM" id="Phobius"/>
    </source>
</evidence>
<feature type="transmembrane region" description="Helical" evidence="1">
    <location>
        <begin position="92"/>
        <end position="110"/>
    </location>
</feature>
<gene>
    <name evidence="2" type="ORF">LVJ81_08975</name>
</gene>
<dbReference type="RefSeq" id="WP_019958634.1">
    <property type="nucleotide sequence ID" value="NZ_CP091512.1"/>
</dbReference>
<reference evidence="2" key="2">
    <citation type="journal article" date="2022" name="Res Sq">
        <title>Evolution of multicellular longitudinally dividing oral cavity symbionts (Neisseriaceae).</title>
        <authorList>
            <person name="Nyongesa S."/>
            <person name="Weber P."/>
            <person name="Bernet E."/>
            <person name="Pullido F."/>
            <person name="Nieckarz M."/>
            <person name="Delaby M."/>
            <person name="Nieves C."/>
            <person name="Viehboeck T."/>
            <person name="Krause N."/>
            <person name="Rivera-Millot A."/>
            <person name="Nakamura A."/>
            <person name="Vischer N."/>
            <person name="VanNieuwenhze M."/>
            <person name="Brun Y."/>
            <person name="Cava F."/>
            <person name="Bulgheresi S."/>
            <person name="Veyrier F."/>
        </authorList>
    </citation>
    <scope>NUCLEOTIDE SEQUENCE</scope>
    <source>
        <strain evidence="2">SAG 1488-6</strain>
    </source>
</reference>
<dbReference type="Proteomes" id="UP000832034">
    <property type="component" value="Chromosome"/>
</dbReference>
<feature type="transmembrane region" description="Helical" evidence="1">
    <location>
        <begin position="198"/>
        <end position="215"/>
    </location>
</feature>
<evidence type="ECO:0000313" key="3">
    <source>
        <dbReference type="Proteomes" id="UP000832034"/>
    </source>
</evidence>
<reference evidence="2" key="1">
    <citation type="submission" date="2021-12" db="EMBL/GenBank/DDBJ databases">
        <authorList>
            <person name="Veyrier F.J."/>
        </authorList>
    </citation>
    <scope>NUCLEOTIDE SEQUENCE</scope>
    <source>
        <strain evidence="2">SAG 1488-6</strain>
    </source>
</reference>
<proteinExistence type="predicted"/>
<accession>A0ABY4E7L7</accession>